<feature type="signal peptide" evidence="2">
    <location>
        <begin position="1"/>
        <end position="25"/>
    </location>
</feature>
<sequence>MKITRALAATATLTALLVGTGVAGAAADVTWESSPGPHTFSVDVTPVSYMVDSSGDAALRVEHIVDENGRALLCAQFDRPSPSGTQLRPLGRATPQLAYLANQLEHPELNPDLAGLDAMQQYYVLQFVAHMYDSPHFADFTDVQDGQRVADPHGLIPRITAVKARADAASNGDFFEGHKISVSEPVPASALDAEGFWLSDPVTVSVQAGSAQVTVKPTWNEAATAAGTTLVDAATGAPLEAVTDGAQVRLKTSADKLAGRAGRVGVTLDASFDGGTAKIGYLYGGDESVQQIVGYDEITYNEHLSTDISTAYTPVLGSLSGTKEGPAGERLAGVEFTVKDAGGTALTTVTTASDGTFTVPDVPWGTWFIHETKTPQGYLPLSQPVEVTIDGAHRRIDLPTITNDKAPVAKGLSTINTGRPPSDNALNPALVIAAGVLLGGGVGGGAWCVGRRVTQAMGH</sequence>
<feature type="chain" id="PRO_5002121065" evidence="2">
    <location>
        <begin position="26"/>
        <end position="459"/>
    </location>
</feature>
<dbReference type="InterPro" id="IPR013783">
    <property type="entry name" value="Ig-like_fold"/>
</dbReference>
<proteinExistence type="predicted"/>
<evidence type="ECO:0000259" key="3">
    <source>
        <dbReference type="Pfam" id="PF17802"/>
    </source>
</evidence>
<dbReference type="SUPFAM" id="SSF49478">
    <property type="entry name" value="Cna protein B-type domain"/>
    <property type="match status" value="1"/>
</dbReference>
<gene>
    <name evidence="4" type="ORF">PFCIRM138_06855</name>
</gene>
<dbReference type="InterPro" id="IPR041033">
    <property type="entry name" value="SpaA_PFL_dom_1"/>
</dbReference>
<keyword evidence="1" id="KW-1133">Transmembrane helix</keyword>
<keyword evidence="1" id="KW-0812">Transmembrane</keyword>
<keyword evidence="2" id="KW-0732">Signal</keyword>
<keyword evidence="1" id="KW-0472">Membrane</keyword>
<dbReference type="Gene3D" id="2.60.40.10">
    <property type="entry name" value="Immunoglobulins"/>
    <property type="match status" value="1"/>
</dbReference>
<evidence type="ECO:0000313" key="4">
    <source>
        <dbReference type="EMBL" id="CEP27833.1"/>
    </source>
</evidence>
<protein>
    <submittedName>
        <fullName evidence="4">Hypothetical outer membrane protein</fullName>
    </submittedName>
</protein>
<feature type="domain" description="SpaA-like prealbumin fold" evidence="3">
    <location>
        <begin position="318"/>
        <end position="393"/>
    </location>
</feature>
<name>A0A0B7P1T3_PROFF</name>
<dbReference type="Pfam" id="PF17802">
    <property type="entry name" value="SpaA"/>
    <property type="match status" value="1"/>
</dbReference>
<feature type="transmembrane region" description="Helical" evidence="1">
    <location>
        <begin position="429"/>
        <end position="449"/>
    </location>
</feature>
<dbReference type="GO" id="GO:0005975">
    <property type="term" value="P:carbohydrate metabolic process"/>
    <property type="evidence" value="ECO:0007669"/>
    <property type="project" value="UniProtKB-ARBA"/>
</dbReference>
<accession>A0A0B7P1T3</accession>
<reference evidence="4" key="1">
    <citation type="submission" date="2014-08" db="EMBL/GenBank/DDBJ databases">
        <authorList>
            <person name="Falentin Helene"/>
        </authorList>
    </citation>
    <scope>NUCLEOTIDE SEQUENCE</scope>
</reference>
<dbReference type="EMBL" id="LM676445">
    <property type="protein sequence ID" value="CEP27833.1"/>
    <property type="molecule type" value="Genomic_DNA"/>
</dbReference>
<organism evidence="4">
    <name type="scientific">Propionibacterium freudenreichii subsp. freudenreichii</name>
    <dbReference type="NCBI Taxonomy" id="66712"/>
    <lineage>
        <taxon>Bacteria</taxon>
        <taxon>Bacillati</taxon>
        <taxon>Actinomycetota</taxon>
        <taxon>Actinomycetes</taxon>
        <taxon>Propionibacteriales</taxon>
        <taxon>Propionibacteriaceae</taxon>
        <taxon>Propionibacterium</taxon>
    </lineage>
</organism>
<dbReference type="AlphaFoldDB" id="A0A0B7P1T3"/>
<evidence type="ECO:0000256" key="2">
    <source>
        <dbReference type="SAM" id="SignalP"/>
    </source>
</evidence>
<evidence type="ECO:0000256" key="1">
    <source>
        <dbReference type="SAM" id="Phobius"/>
    </source>
</evidence>